<dbReference type="Gene3D" id="2.60.120.260">
    <property type="entry name" value="Galactose-binding domain-like"/>
    <property type="match status" value="1"/>
</dbReference>
<dbReference type="SUPFAM" id="SSF49899">
    <property type="entry name" value="Concanavalin A-like lectins/glucanases"/>
    <property type="match status" value="1"/>
</dbReference>
<protein>
    <submittedName>
        <fullName evidence="5">Tandem-95 repeat protein</fullName>
    </submittedName>
</protein>
<dbReference type="Pfam" id="PF17803">
    <property type="entry name" value="Cadherin_4"/>
    <property type="match status" value="3"/>
</dbReference>
<organism evidence="5 6">
    <name type="scientific">Chlorobium phaeovibrioides</name>
    <dbReference type="NCBI Taxonomy" id="1094"/>
    <lineage>
        <taxon>Bacteria</taxon>
        <taxon>Pseudomonadati</taxon>
        <taxon>Chlorobiota</taxon>
        <taxon>Chlorobiia</taxon>
        <taxon>Chlorobiales</taxon>
        <taxon>Chlorobiaceae</taxon>
        <taxon>Chlorobium/Pelodictyon group</taxon>
        <taxon>Chlorobium</taxon>
    </lineage>
</organism>
<evidence type="ECO:0000256" key="2">
    <source>
        <dbReference type="ARBA" id="ARBA00023157"/>
    </source>
</evidence>
<dbReference type="InterPro" id="IPR013320">
    <property type="entry name" value="ConA-like_dom_sf"/>
</dbReference>
<dbReference type="SMART" id="SM00560">
    <property type="entry name" value="LamGL"/>
    <property type="match status" value="1"/>
</dbReference>
<dbReference type="GO" id="GO:0016020">
    <property type="term" value="C:membrane"/>
    <property type="evidence" value="ECO:0007669"/>
    <property type="project" value="InterPro"/>
</dbReference>
<name>A0A3S0L4N8_CHLPH</name>
<feature type="region of interest" description="Disordered" evidence="3">
    <location>
        <begin position="2424"/>
        <end position="2443"/>
    </location>
</feature>
<dbReference type="InterPro" id="IPR008979">
    <property type="entry name" value="Galactose-bd-like_sf"/>
</dbReference>
<feature type="region of interest" description="Disordered" evidence="3">
    <location>
        <begin position="2177"/>
        <end position="2211"/>
    </location>
</feature>
<dbReference type="Gene3D" id="2.60.40.3440">
    <property type="match status" value="1"/>
</dbReference>
<dbReference type="InterPro" id="IPR040853">
    <property type="entry name" value="RapA2_cadherin-like"/>
</dbReference>
<dbReference type="Gene3D" id="2.60.40.10">
    <property type="entry name" value="Immunoglobulins"/>
    <property type="match status" value="1"/>
</dbReference>
<dbReference type="InterPro" id="IPR000421">
    <property type="entry name" value="FA58C"/>
</dbReference>
<dbReference type="GO" id="GO:0007156">
    <property type="term" value="P:homophilic cell adhesion via plasma membrane adhesion molecules"/>
    <property type="evidence" value="ECO:0007669"/>
    <property type="project" value="InterPro"/>
</dbReference>
<feature type="domain" description="Cadherin" evidence="4">
    <location>
        <begin position="1696"/>
        <end position="1797"/>
    </location>
</feature>
<evidence type="ECO:0000256" key="3">
    <source>
        <dbReference type="SAM" id="MobiDB-lite"/>
    </source>
</evidence>
<comment type="caution">
    <text evidence="5">The sequence shown here is derived from an EMBL/GenBank/DDBJ whole genome shotgun (WGS) entry which is preliminary data.</text>
</comment>
<dbReference type="PANTHER" id="PTHR14139:SF2">
    <property type="entry name" value="CALSYNTENIN-1"/>
    <property type="match status" value="1"/>
</dbReference>
<dbReference type="InterPro" id="IPR006558">
    <property type="entry name" value="LamG-like"/>
</dbReference>
<dbReference type="PROSITE" id="PS50268">
    <property type="entry name" value="CADHERIN_2"/>
    <property type="match status" value="4"/>
</dbReference>
<keyword evidence="1" id="KW-0732">Signal</keyword>
<dbReference type="Pfam" id="PF17963">
    <property type="entry name" value="Big_9"/>
    <property type="match status" value="1"/>
</dbReference>
<sequence length="3773" mass="380766">SRTLSITVTDGDGGTTGAQSAVVNVTAVNDVPTNTVGTSSFTVNEDTSLSITGLTVADVDETGNLSVELTASHGTVTILADVEGGLASSGISNNGSGAVTLSGTAAAINATLAATGGVSYKGTLNYNGSDALTIKTTDSGTAYDSDSVSITVNSVDDTATIEGNTSGSGAEDGGAITGTLTATDAADGLTDGAYFSVSGAASHGTATINASTGAWSYTPTANYNGSDSFTVTVTDDDGFAKTQQISLTVTPVADTVSVTNASTDEDTQTASGLVISRNAADGSETGYFKITAISGGTLYKNDGTTAINNGTFITYAEGNAGLKFTPSANSTSSGTFQVQGSTTNADAGLGGSVATATITVAAVNDAPVNTVGASSITVNEDTAVSITGLSVSDVDEAGNISVQLSVSHGAITVADNVAGGLAAGGLSANGSGSVTLTGTPAAINATLAGTDALSYRGDLNYNGPDTLTLKTTDSGSLNDTDTVSITVSAVNDTPGITAGGTTAFTEQTPTSAAPGITISDPEGDGEWDGGTLTVQVTSNSETGDSLSLTTANNSGIWLVGINSNTLMSNTTAIGTASASSAAGGAAWTFTFNANATSALVQATARAVQFNNSSDTPGTASRTVTFTAADSHNASATTTQTVTVTALNDAPRLANTADPALSFTASSLSYAEFPDVDDSITTAFTLETWVKFDSLDGVQFISGQAVEQMELHTNGAVLRFIPTGGAYFDTGDVLVVGQWTHIAATYDASTDTAHIYINGVEVSCTDNNHDTDAVLKSTGSYYELARRGDNSFYMNGDIAEFRIWNDVRTAAEVSGSMNGALQGTEAGLVALWKLDEGSGTTLADATANKFNGTAYNTTTWDTRSVTGGLSVAFTEDGSPVHPFSGVILGTVETGQSIIALTLTVSNVSDTTESLGIDGSTIALTNGASGTTATNGVGYSVSVSSGTATVTMSKAEGISASDAGTLINGISYSNSSQAPSTGATRTVTITSLKDSGGSAGGGSDTASLNVAATVSVHAVNDAPVLAAQTLSITETASYDTFSIEKGRFGATDAEGDSIVFSLVDSTTVPSGAVDSEGYDFVQNGAYGDLYIQTDGDYAFVPDNGAINALTNNVSESFKIRATAGGQTAESTFTVSITAVNDTPTITTYVSTADITTGLPDTAYSVVGSSPDTEVVKYAFDDNVNTKYLNFSGVGSSVTVDAGANYVVTSLGLTTANDALNRDPAHFILYGSTDNASFTQIAAAALTPPAERYTDYPTVSFSNSTSYRYYRLAFDQSTGGGGDSYIQVAEIRLGGETSNVILYTENAQVNALENVILRDNEHGGLASATVTISGNYENASDSLSFTNNNTGLYGSITASFVSSTGVLSLSGSATVEQYQNALRAVTYASSSDNPTLNSPTRTLSWQVNDGAADSSVATSTITITPVNDAPALAGAGNTLAFTEGSSPAVIEASLALSDADDTTIASAAVTISGGYVSTEDVLACTSQNGITSSWNGSAGVLTLTGSATIAQYKAALESITYQNTNTDNPNIGNRTISWVVNDAALGSSPVTSTITVAGVNDAPTVSSSITGSASEGASSITFNLLADASDVDDSSLNITGVTYTVGGVSTGNSGVDVPAGFSLSGVTLTVDPAAAAFDDLADGADRTIVASYTIADGSGGSVTQTATVSITGTNDVPVVTSAAAAHAGAVVEAGHQDNGTVVAGTATATGTLVASDVDTGATKTWSLQGTPSETYGTMAIDSASGVWTYTLDNTKTATQALKEGESATQSYTARVTDDQGASVDQTLTVTITGTNDVPVLQAVTAGSITETVQSSATTDQHLSGTLTAADVDGGDSKTYGINDGSGNAIAASDGVVSKAGTYGTLTLDTSTGVYAYTKNASAIEALDDDESGSDSFTVVVTDSAGAVSSKTYTVSVTGHDDAPTLSAVTSGSITETDRATAVTETGLTGTLSGSDVDTEILTYGIDGGIDLTGVHTGIVTKTGTYGTLSLNRSSGAYQYDRTAASVEALAASESVSDVFTLTVTDGDGSLVTQTFTVNLTGADDAPSITVVDIDGSITEASTLLDSGSVTFTDVDLSDRPVATGAKSSIIAVKSDGTTALVLSALQESALAAGFSVTNADGNTNNGTVNWEYVIAESALDFLGAGEKVTAMFTITVNDQHGGTATQDVMVGITGANDSPSISLGGSDSASEGLSESNTGLSKSGTLTLSDKDATDTVTPSVSAVTHEGSANGITNSDLKAMLTVDSGVVIASGATHGTIHWAFNSGSEAFNYLAADETLKLTYTLRATDSQSSAVDQAVVITITGTNDTPVVDATDVSGSVIELVTASGNLTDSGTIGFTDTDLSDTHSLGAVTASGGALGALTVTKTTDTTSGINGVVSWEYSVAASEVEYLAAGETKVENFSFEVQDSHGGSVTRTVEVTLTGTNDAPVITAGPDTASLSETDAGLSTSGSLTVSDADVTDVVTATRTLSVGGTSNRSDSAAPSDAALLGMFTVTPGTIIDGSRTSSTLGWSFDSGTGTFDYLQKGETLVLTYTVSATDDNGTALSDSETVTITITGTNDTPVITNGNDTSALTETDAALTASGTMAVMDLDTADTVDIAVESVSAGGTFGGTVPLTNAELKAMLGVSVQSGSISALGADASAGTEFGWTFTSGSSGSAAFDFLRDGETLVLTYTLKATDNSGAGSLEASPSATSSVVVTVTGTNDAPEITAATVTGAIAEGSGDLTETGSIAFSDVDLSDRPSVSKALKSLKWESASGSNFTDTMAIGRYNTLVGAFSIAAASGNLNGGSVGWEYSMQESTLDFLAAGETVTVVYTVRVADDKGGSASQDVTITINGTNDTPVAAATDLAGGAAESTGSPSVEAVLTDTGTILFSDIDLADSHSLSAVTASSGALGALTVTKTTDTTSGINGVVSWEYSVAASAVEYLAAGETKVENFSFEVQDSHGGSVTRTVEVTLTGTNDAPVITAGPDTASLSETDAGLSASGSLTVSDADVTDVVTATRTLSVGGTSNRSDSAAPGDAALLGMFTVTPGTIIDDSHTGSTLGWSFDSGTGKFDYLQKGETLVLTYTVSATDDDGTALSDSETVTITITGTNDTPVITNGNDTAALTETDAALTASGTMAVMDLDTADTVDIAVESVSRGGTFGGTVPLTNVELKAMLGVSVQSGSISALGADGAAGTEFGWTFTSGSSGSGAFDFLREGETLVLTYTLKATDNSGAGLQEASPSATSSVVVTVTGTNDAPSITEATVTGAITEGSGDLTETGSIAFADVDLADRPAVTKVLKSLKWESVSGADGRRELTDEMKVGQRNALVNAFEISERTGNSNNGAVDWLYSVSEADLDFLAEGERVTAIYTITVSDDRGGSASEDVMVTITGTNDAPTLSEVVSGSIIEDPSATTVKEAGLFGSLRGSDADNAPTLVYGIDGLAATGGTVTETGRYGTLRVNTESGVYLYQRNVIAVEALDEGQIVTDSFVFTVTDELSLQATSVFRVLLQGSGEFTPLIPLEKPSTVRPAENVSSILTDVPAVADQQPASDSGPPVVGSTALVIQGVDVSVDPFGDTGSSKQSLASSVQNAVVETVAFPESVQGPEQQRAESFTAQMDAKEESVIEVDMREKGAYRIPESIQSLSQSASSRIIYEASLLDGSPLPEGVRFDSLTQSFVVTGKLYGDIEIVVRARDGSGNETKTVYRLEFGSEDGESGNEQDGLQVEKLQGAAGRRLPDADIPFTRMGRAALSEQLAEAGRWGLFRQRHQLLAQLEALENPEAVDA</sequence>
<dbReference type="NCBIfam" id="TIGR01965">
    <property type="entry name" value="VCBS_repeat"/>
    <property type="match status" value="13"/>
</dbReference>
<gene>
    <name evidence="5" type="ORF">EKD02_09310</name>
</gene>
<evidence type="ECO:0000313" key="5">
    <source>
        <dbReference type="EMBL" id="RTY35388.1"/>
    </source>
</evidence>
<reference evidence="5 6" key="1">
    <citation type="submission" date="2018-12" db="EMBL/GenBank/DDBJ databases">
        <authorList>
            <person name="Lunina O.N."/>
            <person name="Grouzdev D.S."/>
            <person name="Gorlenko V.M."/>
            <person name="Savvichev A.S."/>
        </authorList>
    </citation>
    <scope>NUCLEOTIDE SEQUENCE [LARGE SCALE GENOMIC DNA]</scope>
    <source>
        <strain evidence="5 6">BrKhr-17</strain>
    </source>
</reference>
<evidence type="ECO:0000313" key="6">
    <source>
        <dbReference type="Proteomes" id="UP000279908"/>
    </source>
</evidence>
<feature type="non-terminal residue" evidence="5">
    <location>
        <position position="1"/>
    </location>
</feature>
<dbReference type="EMBL" id="RXYK01000023">
    <property type="protein sequence ID" value="RTY35388.1"/>
    <property type="molecule type" value="Genomic_DNA"/>
</dbReference>
<feature type="compositionally biased region" description="Polar residues" evidence="3">
    <location>
        <begin position="2177"/>
        <end position="2205"/>
    </location>
</feature>
<dbReference type="InterPro" id="IPR013783">
    <property type="entry name" value="Ig-like_fold"/>
</dbReference>
<dbReference type="PANTHER" id="PTHR14139">
    <property type="entry name" value="CALSYNTENIN"/>
    <property type="match status" value="1"/>
</dbReference>
<dbReference type="GO" id="GO:0005509">
    <property type="term" value="F:calcium ion binding"/>
    <property type="evidence" value="ECO:0007669"/>
    <property type="project" value="InterPro"/>
</dbReference>
<dbReference type="NCBIfam" id="NF012211">
    <property type="entry name" value="tand_rpt_95"/>
    <property type="match status" value="1"/>
</dbReference>
<evidence type="ECO:0000259" key="4">
    <source>
        <dbReference type="PROSITE" id="PS50268"/>
    </source>
</evidence>
<dbReference type="InterPro" id="IPR002126">
    <property type="entry name" value="Cadherin-like_dom"/>
</dbReference>
<feature type="domain" description="Cadherin" evidence="4">
    <location>
        <begin position="2968"/>
        <end position="3101"/>
    </location>
</feature>
<accession>A0A3S0L4N8</accession>
<dbReference type="InterPro" id="IPR010221">
    <property type="entry name" value="VCBS_dom"/>
</dbReference>
<keyword evidence="2" id="KW-1015">Disulfide bond</keyword>
<proteinExistence type="predicted"/>
<feature type="domain" description="Cadherin" evidence="4">
    <location>
        <begin position="1797"/>
        <end position="1922"/>
    </location>
</feature>
<feature type="domain" description="Cadherin" evidence="4">
    <location>
        <begin position="2430"/>
        <end position="2563"/>
    </location>
</feature>
<dbReference type="Proteomes" id="UP000279908">
    <property type="component" value="Unassembled WGS sequence"/>
</dbReference>
<dbReference type="SUPFAM" id="SSF49785">
    <property type="entry name" value="Galactose-binding domain-like"/>
    <property type="match status" value="1"/>
</dbReference>
<evidence type="ECO:0000256" key="1">
    <source>
        <dbReference type="ARBA" id="ARBA00022729"/>
    </source>
</evidence>
<dbReference type="Gene3D" id="2.60.120.200">
    <property type="match status" value="1"/>
</dbReference>
<dbReference type="Pfam" id="PF00754">
    <property type="entry name" value="F5_F8_type_C"/>
    <property type="match status" value="1"/>
</dbReference>